<dbReference type="InterPro" id="IPR008928">
    <property type="entry name" value="6-hairpin_glycosidase_sf"/>
</dbReference>
<accession>A0ABW0I108</accession>
<protein>
    <recommendedName>
        <fullName evidence="3">Alpha-L-rhamnosidase six-hairpin glycosidase domain-containing protein</fullName>
    </recommendedName>
</protein>
<comment type="caution">
    <text evidence="1">The sequence shown here is derived from an EMBL/GenBank/DDBJ whole genome shotgun (WGS) entry which is preliminary data.</text>
</comment>
<dbReference type="SUPFAM" id="SSF48208">
    <property type="entry name" value="Six-hairpin glycosidases"/>
    <property type="match status" value="1"/>
</dbReference>
<proteinExistence type="predicted"/>
<organism evidence="1 2">
    <name type="scientific">Cohnella soli</name>
    <dbReference type="NCBI Taxonomy" id="425005"/>
    <lineage>
        <taxon>Bacteria</taxon>
        <taxon>Bacillati</taxon>
        <taxon>Bacillota</taxon>
        <taxon>Bacilli</taxon>
        <taxon>Bacillales</taxon>
        <taxon>Paenibacillaceae</taxon>
        <taxon>Cohnella</taxon>
    </lineage>
</organism>
<evidence type="ECO:0000313" key="1">
    <source>
        <dbReference type="EMBL" id="MFC5406233.1"/>
    </source>
</evidence>
<dbReference type="RefSeq" id="WP_378138244.1">
    <property type="nucleotide sequence ID" value="NZ_JBHSMI010000052.1"/>
</dbReference>
<gene>
    <name evidence="1" type="ORF">ACFPOF_26125</name>
</gene>
<reference evidence="2" key="1">
    <citation type="journal article" date="2019" name="Int. J. Syst. Evol. Microbiol.">
        <title>The Global Catalogue of Microorganisms (GCM) 10K type strain sequencing project: providing services to taxonomists for standard genome sequencing and annotation.</title>
        <authorList>
            <consortium name="The Broad Institute Genomics Platform"/>
            <consortium name="The Broad Institute Genome Sequencing Center for Infectious Disease"/>
            <person name="Wu L."/>
            <person name="Ma J."/>
        </authorList>
    </citation>
    <scope>NUCLEOTIDE SEQUENCE [LARGE SCALE GENOMIC DNA]</scope>
    <source>
        <strain evidence="2">CGMCC 1.18575</strain>
    </source>
</reference>
<dbReference type="Proteomes" id="UP001596113">
    <property type="component" value="Unassembled WGS sequence"/>
</dbReference>
<evidence type="ECO:0008006" key="3">
    <source>
        <dbReference type="Google" id="ProtNLM"/>
    </source>
</evidence>
<sequence length="508" mass="57336">MSFEDQRGNLELEVTGGTTAAITKVTITNTDQMEHTYQLKCGSDFPIDYYNPHWVSRSEPNDLLLAGWKERADRILFFGVGDYSVTTKPANFQLSWQLKAGESAEVYLIRPYKAYRKELESLRQMNWAEEAEQAKQVWRRLLAKAVQIQVPDVSLRACYYASLADVFMMREPVADGYLAPTPGTEVYRAPNSTEPLLGCIALDQLGLHEEAKLGFIMAIDQQQDNGDWMDARGWNHLMWCVSGFKAWTVMEHYRLTKDIDFLRENYPRMVASSRWQEQMRATTRVLEGGLRTTEYGLMPRGFGDCGLMDDDDFYGVFYPHNFYSLYADRLTAEAAEILQLTDEAAEFRGYYERGVADLKQSLAAGAIQDEGYRWIPGVAGKTVGSRWGALNALTPCGVLSADDELLDGTIRYIEARMSLGGMLLHTGWMLEGMWVAATLDNVAQAHLTRGNGDAAISYLYNSLNHATPLITWCEERGQEAGTADCSGDRQHLWTPVAVLRLMRDCLIM</sequence>
<keyword evidence="2" id="KW-1185">Reference proteome</keyword>
<dbReference type="EMBL" id="JBHSMI010000052">
    <property type="protein sequence ID" value="MFC5406233.1"/>
    <property type="molecule type" value="Genomic_DNA"/>
</dbReference>
<name>A0ABW0I108_9BACL</name>
<evidence type="ECO:0000313" key="2">
    <source>
        <dbReference type="Proteomes" id="UP001596113"/>
    </source>
</evidence>
<dbReference type="InterPro" id="IPR012341">
    <property type="entry name" value="6hp_glycosidase-like_sf"/>
</dbReference>
<dbReference type="Gene3D" id="1.50.10.10">
    <property type="match status" value="1"/>
</dbReference>